<dbReference type="SUPFAM" id="SSF56112">
    <property type="entry name" value="Protein kinase-like (PK-like)"/>
    <property type="match status" value="1"/>
</dbReference>
<evidence type="ECO:0000313" key="10">
    <source>
        <dbReference type="Proteomes" id="UP001594351"/>
    </source>
</evidence>
<reference evidence="9 10" key="1">
    <citation type="submission" date="2024-09" db="EMBL/GenBank/DDBJ databases">
        <title>Laminarin stimulates single cell rates of sulfate reduction while oxygen inhibits transcriptomic activity in coastal marine sediment.</title>
        <authorList>
            <person name="Lindsay M."/>
            <person name="Orcutt B."/>
            <person name="Emerson D."/>
            <person name="Stepanauskas R."/>
            <person name="D'Angelo T."/>
        </authorList>
    </citation>
    <scope>NUCLEOTIDE SEQUENCE [LARGE SCALE GENOMIC DNA]</scope>
    <source>
        <strain evidence="9">SAG AM-311-K15</strain>
    </source>
</reference>
<dbReference type="Proteomes" id="UP001594351">
    <property type="component" value="Unassembled WGS sequence"/>
</dbReference>
<dbReference type="PROSITE" id="PS50011">
    <property type="entry name" value="PROTEIN_KINASE_DOM"/>
    <property type="match status" value="1"/>
</dbReference>
<dbReference type="InterPro" id="IPR008271">
    <property type="entry name" value="Ser/Thr_kinase_AS"/>
</dbReference>
<dbReference type="PANTHER" id="PTHR43671">
    <property type="entry name" value="SERINE/THREONINE-PROTEIN KINASE NEK"/>
    <property type="match status" value="1"/>
</dbReference>
<keyword evidence="5 9" id="KW-0418">Kinase</keyword>
<keyword evidence="9" id="KW-0723">Serine/threonine-protein kinase</keyword>
<dbReference type="InterPro" id="IPR017441">
    <property type="entry name" value="Protein_kinase_ATP_BS"/>
</dbReference>
<keyword evidence="6 7" id="KW-0067">ATP-binding</keyword>
<dbReference type="Gene3D" id="3.30.200.20">
    <property type="entry name" value="Phosphorylase Kinase, domain 1"/>
    <property type="match status" value="1"/>
</dbReference>
<feature type="domain" description="Protein kinase" evidence="8">
    <location>
        <begin position="10"/>
        <end position="270"/>
    </location>
</feature>
<name>A0ABV6Z0L2_UNCC1</name>
<evidence type="ECO:0000256" key="7">
    <source>
        <dbReference type="PROSITE-ProRule" id="PRU10141"/>
    </source>
</evidence>
<evidence type="ECO:0000256" key="2">
    <source>
        <dbReference type="ARBA" id="ARBA00012513"/>
    </source>
</evidence>
<proteinExistence type="inferred from homology"/>
<dbReference type="EC" id="2.7.11.1" evidence="2"/>
<keyword evidence="10" id="KW-1185">Reference proteome</keyword>
<evidence type="ECO:0000259" key="8">
    <source>
        <dbReference type="PROSITE" id="PS50011"/>
    </source>
</evidence>
<dbReference type="InterPro" id="IPR000719">
    <property type="entry name" value="Prot_kinase_dom"/>
</dbReference>
<dbReference type="SMART" id="SM00220">
    <property type="entry name" value="S_TKc"/>
    <property type="match status" value="1"/>
</dbReference>
<organism evidence="9 10">
    <name type="scientific">candidate division CSSED10-310 bacterium</name>
    <dbReference type="NCBI Taxonomy" id="2855610"/>
    <lineage>
        <taxon>Bacteria</taxon>
        <taxon>Bacteria division CSSED10-310</taxon>
    </lineage>
</organism>
<evidence type="ECO:0000256" key="3">
    <source>
        <dbReference type="ARBA" id="ARBA00022679"/>
    </source>
</evidence>
<gene>
    <name evidence="9" type="ORF">ACFL27_17410</name>
</gene>
<evidence type="ECO:0000313" key="9">
    <source>
        <dbReference type="EMBL" id="MFC1851973.1"/>
    </source>
</evidence>
<protein>
    <recommendedName>
        <fullName evidence="2">non-specific serine/threonine protein kinase</fullName>
        <ecNumber evidence="2">2.7.11.1</ecNumber>
    </recommendedName>
</protein>
<dbReference type="Pfam" id="PF00069">
    <property type="entry name" value="Pkinase"/>
    <property type="match status" value="1"/>
</dbReference>
<keyword evidence="4 7" id="KW-0547">Nucleotide-binding</keyword>
<dbReference type="EMBL" id="JBHPBY010000248">
    <property type="protein sequence ID" value="MFC1851973.1"/>
    <property type="molecule type" value="Genomic_DNA"/>
</dbReference>
<evidence type="ECO:0000256" key="5">
    <source>
        <dbReference type="ARBA" id="ARBA00022777"/>
    </source>
</evidence>
<dbReference type="InterPro" id="IPR050660">
    <property type="entry name" value="NEK_Ser/Thr_kinase"/>
</dbReference>
<dbReference type="InterPro" id="IPR011009">
    <property type="entry name" value="Kinase-like_dom_sf"/>
</dbReference>
<dbReference type="PROSITE" id="PS00108">
    <property type="entry name" value="PROTEIN_KINASE_ST"/>
    <property type="match status" value="1"/>
</dbReference>
<comment type="similarity">
    <text evidence="1">Belongs to the protein kinase superfamily. NEK Ser/Thr protein kinase family. NIMA subfamily.</text>
</comment>
<evidence type="ECO:0000256" key="4">
    <source>
        <dbReference type="ARBA" id="ARBA00022741"/>
    </source>
</evidence>
<dbReference type="PROSITE" id="PS00107">
    <property type="entry name" value="PROTEIN_KINASE_ATP"/>
    <property type="match status" value="1"/>
</dbReference>
<feature type="binding site" evidence="7">
    <location>
        <position position="39"/>
    </location>
    <ligand>
        <name>ATP</name>
        <dbReference type="ChEBI" id="CHEBI:30616"/>
    </ligand>
</feature>
<keyword evidence="3" id="KW-0808">Transferase</keyword>
<dbReference type="GO" id="GO:0004674">
    <property type="term" value="F:protein serine/threonine kinase activity"/>
    <property type="evidence" value="ECO:0007669"/>
    <property type="project" value="UniProtKB-KW"/>
</dbReference>
<evidence type="ECO:0000256" key="6">
    <source>
        <dbReference type="ARBA" id="ARBA00022840"/>
    </source>
</evidence>
<accession>A0ABV6Z0L2</accession>
<dbReference type="PANTHER" id="PTHR43671:SF13">
    <property type="entry name" value="SERINE_THREONINE-PROTEIN KINASE NEK2"/>
    <property type="match status" value="1"/>
</dbReference>
<dbReference type="Gene3D" id="1.10.510.10">
    <property type="entry name" value="Transferase(Phosphotransferase) domain 1"/>
    <property type="match status" value="1"/>
</dbReference>
<comment type="caution">
    <text evidence="9">The sequence shown here is derived from an EMBL/GenBank/DDBJ whole genome shotgun (WGS) entry which is preliminary data.</text>
</comment>
<evidence type="ECO:0000256" key="1">
    <source>
        <dbReference type="ARBA" id="ARBA00010886"/>
    </source>
</evidence>
<sequence length="301" mass="34220">MIGETLNNRYRVIEQLGQGGMGSVYRALDIALNQKVAIKVLPYQFSVSPENEKRFEREFLALTNLSHPNIVKVFEYGKSGSIIFFVMEYLHGHDLRNIMKTKPKKPEDFIALLKVFMQACLALSYMHSQGIIHRDLKPQNIFIQKDGDLKVMDFGLAKLQGSSVNLTQDGAVLGTAIYMSPEQASGKPSDERSDIYSLGVILYNALCGIPPFSGNNPMEILKKHLFENPQIPTYHNPFIPQSLVTALAKAMEKDPEDRFQSAKEFSHDLQMIMRILIEKQKRNENYVSIVVNSLKKLLKRR</sequence>
<dbReference type="CDD" id="cd14014">
    <property type="entry name" value="STKc_PknB_like"/>
    <property type="match status" value="1"/>
</dbReference>